<sequence>MLAVALVGCGAACTTSEPSAAPCAPFALGAEVYADVGTLTNTRNTGARSVIVLDEQHASRVGQVELAIVLNRLHQTAGLRHVALEGSVVEKPQPTLDWFTSLPDQGIRRAVALQLLKQGEVGAAEFAAMVLPDVRLHAIEHEQEYQVGKSGVDDRGYTGYLTAIALKSMTADQIQQATALIDQGKNDEGIDFIIASNPWTSERGKLLQRKSPIVGSGEMRKLGTELEEKARQVGAEVGEYREDLRAAQEFFDAATRRSTTMADLATEVATRQGCAPIAMNVGAAHSAEVAESLARRDVSYSVVSPTNLTLDWVNGSLSREAFTRKLSGRSVDPAGAVGALLDGRRKPPPTSQQDWFKAKAQLAYATVVITRAAVAARSGGGGAKPPFNLTPGALGLGDEGPEAPRIAIDLTTVETVDDDVLFKATLRDRNADVWVKAGLTTPADDPSSSQTLEQALKQILEDLKKTAPATEPPAPAKPEAVPVIPGLNAAIATTKEDAITAVI</sequence>
<dbReference type="AlphaFoldDB" id="A0A495XJN9"/>
<keyword evidence="2" id="KW-1185">Reference proteome</keyword>
<gene>
    <name evidence="1" type="ORF">DFJ66_8110</name>
</gene>
<reference evidence="1 2" key="1">
    <citation type="submission" date="2018-10" db="EMBL/GenBank/DDBJ databases">
        <title>Sequencing the genomes of 1000 actinobacteria strains.</title>
        <authorList>
            <person name="Klenk H.-P."/>
        </authorList>
    </citation>
    <scope>NUCLEOTIDE SEQUENCE [LARGE SCALE GENOMIC DNA]</scope>
    <source>
        <strain evidence="1 2">DSM 43911</strain>
    </source>
</reference>
<accession>A0A495XJN9</accession>
<proteinExistence type="predicted"/>
<dbReference type="EMBL" id="RBXR01000001">
    <property type="protein sequence ID" value="RKT74741.1"/>
    <property type="molecule type" value="Genomic_DNA"/>
</dbReference>
<dbReference type="Proteomes" id="UP000272729">
    <property type="component" value="Unassembled WGS sequence"/>
</dbReference>
<protein>
    <submittedName>
        <fullName evidence="1">Uncharacterized protein</fullName>
    </submittedName>
</protein>
<name>A0A495XJN9_9PSEU</name>
<comment type="caution">
    <text evidence="1">The sequence shown here is derived from an EMBL/GenBank/DDBJ whole genome shotgun (WGS) entry which is preliminary data.</text>
</comment>
<evidence type="ECO:0000313" key="1">
    <source>
        <dbReference type="EMBL" id="RKT74741.1"/>
    </source>
</evidence>
<organism evidence="1 2">
    <name type="scientific">Saccharothrix variisporea</name>
    <dbReference type="NCBI Taxonomy" id="543527"/>
    <lineage>
        <taxon>Bacteria</taxon>
        <taxon>Bacillati</taxon>
        <taxon>Actinomycetota</taxon>
        <taxon>Actinomycetes</taxon>
        <taxon>Pseudonocardiales</taxon>
        <taxon>Pseudonocardiaceae</taxon>
        <taxon>Saccharothrix</taxon>
    </lineage>
</organism>
<evidence type="ECO:0000313" key="2">
    <source>
        <dbReference type="Proteomes" id="UP000272729"/>
    </source>
</evidence>